<sequence length="69" mass="8074">MYFESPFCCKIHVEVSTFFILSIIYQILNRLIVAVVPTFYQGSAKIPANSKRWSSYIFQTDGLQKHREL</sequence>
<name>A0A0E2D1S7_LEPIR</name>
<dbReference type="EMBL" id="AHNR02000064">
    <property type="protein sequence ID" value="EKR53520.1"/>
    <property type="molecule type" value="Genomic_DNA"/>
</dbReference>
<accession>A0A0E2D1S7</accession>
<evidence type="ECO:0000313" key="2">
    <source>
        <dbReference type="Proteomes" id="UP000001340"/>
    </source>
</evidence>
<proteinExistence type="predicted"/>
<dbReference type="AlphaFoldDB" id="A0A0E2D1S7"/>
<reference evidence="1 2" key="1">
    <citation type="submission" date="2012-10" db="EMBL/GenBank/DDBJ databases">
        <authorList>
            <person name="Harkins D.M."/>
            <person name="Durkin A.S."/>
            <person name="Brinkac L.M."/>
            <person name="Haft D.H."/>
            <person name="Selengut J.D."/>
            <person name="Sanka R."/>
            <person name="DePew J."/>
            <person name="Purushe J."/>
            <person name="Chanthongthip A."/>
            <person name="Lattana O."/>
            <person name="Phetsouvanh R."/>
            <person name="Newton P.N."/>
            <person name="Vinetz J.M."/>
            <person name="Sutton G.G."/>
            <person name="Nierman W.C."/>
            <person name="Fouts D.E."/>
        </authorList>
    </citation>
    <scope>NUCLEOTIDE SEQUENCE [LARGE SCALE GENOMIC DNA]</scope>
    <source>
        <strain evidence="1 2">UI 12758</strain>
    </source>
</reference>
<protein>
    <submittedName>
        <fullName evidence="1">Uncharacterized protein</fullName>
    </submittedName>
</protein>
<gene>
    <name evidence="1" type="ORF">LEP1GSC105_2707</name>
</gene>
<evidence type="ECO:0000313" key="1">
    <source>
        <dbReference type="EMBL" id="EKR53520.1"/>
    </source>
</evidence>
<organism evidence="1 2">
    <name type="scientific">Leptospira interrogans str. UI 12758</name>
    <dbReference type="NCBI Taxonomy" id="1049938"/>
    <lineage>
        <taxon>Bacteria</taxon>
        <taxon>Pseudomonadati</taxon>
        <taxon>Spirochaetota</taxon>
        <taxon>Spirochaetia</taxon>
        <taxon>Leptospirales</taxon>
        <taxon>Leptospiraceae</taxon>
        <taxon>Leptospira</taxon>
    </lineage>
</organism>
<dbReference type="Proteomes" id="UP000001340">
    <property type="component" value="Unassembled WGS sequence"/>
</dbReference>
<comment type="caution">
    <text evidence="1">The sequence shown here is derived from an EMBL/GenBank/DDBJ whole genome shotgun (WGS) entry which is preliminary data.</text>
</comment>